<dbReference type="RefSeq" id="XP_005098441.1">
    <property type="nucleotide sequence ID" value="XM_005098384.3"/>
</dbReference>
<proteinExistence type="predicted"/>
<accession>A0ABM0JPE9</accession>
<feature type="compositionally biased region" description="Polar residues" evidence="1">
    <location>
        <begin position="253"/>
        <end position="268"/>
    </location>
</feature>
<feature type="region of interest" description="Disordered" evidence="1">
    <location>
        <begin position="113"/>
        <end position="155"/>
    </location>
</feature>
<evidence type="ECO:0000256" key="1">
    <source>
        <dbReference type="SAM" id="MobiDB-lite"/>
    </source>
</evidence>
<evidence type="ECO:0000313" key="2">
    <source>
        <dbReference type="Proteomes" id="UP000694888"/>
    </source>
</evidence>
<dbReference type="Proteomes" id="UP000694888">
    <property type="component" value="Unplaced"/>
</dbReference>
<feature type="region of interest" description="Disordered" evidence="1">
    <location>
        <begin position="253"/>
        <end position="288"/>
    </location>
</feature>
<dbReference type="GeneID" id="101847260"/>
<evidence type="ECO:0000313" key="3">
    <source>
        <dbReference type="RefSeq" id="XP_005098441.1"/>
    </source>
</evidence>
<feature type="compositionally biased region" description="Low complexity" evidence="1">
    <location>
        <begin position="120"/>
        <end position="138"/>
    </location>
</feature>
<name>A0ABM0JPE9_APLCA</name>
<sequence>MVREVEEELGLLSTTAGTTVVPPTTVVTTSRPSGEIQACFNTYVSEIRNSSLEDDLCQPLGRFVGCLLSSADSALTAGQVDNLQNSIDNQLFTNNLTCDINATVIYQDLSPSNTTADQLTAPTTAASTTEAGSSTTGAVNSTSAQTTLTTGNTTLTTGETTLTTGETTLTTGETTLTTGETTLTAGKTTLTTEEITLTAGETSFTTGETTPTTGETTLTTGETTLTTGNNITITQPGYKTVANDETSITRVTTDSGISSSELGNTTTVGSPPTTPAAKASTASPGGVTSLEGNANNYWSTTENTRDSAGLVKSSKIVIIVSIFFALYKNVFESLVD</sequence>
<organism evidence="2 3">
    <name type="scientific">Aplysia californica</name>
    <name type="common">California sea hare</name>
    <dbReference type="NCBI Taxonomy" id="6500"/>
    <lineage>
        <taxon>Eukaryota</taxon>
        <taxon>Metazoa</taxon>
        <taxon>Spiralia</taxon>
        <taxon>Lophotrochozoa</taxon>
        <taxon>Mollusca</taxon>
        <taxon>Gastropoda</taxon>
        <taxon>Heterobranchia</taxon>
        <taxon>Euthyneura</taxon>
        <taxon>Tectipleura</taxon>
        <taxon>Aplysiida</taxon>
        <taxon>Aplysioidea</taxon>
        <taxon>Aplysiidae</taxon>
        <taxon>Aplysia</taxon>
    </lineage>
</organism>
<reference evidence="3" key="1">
    <citation type="submission" date="2025-08" db="UniProtKB">
        <authorList>
            <consortium name="RefSeq"/>
        </authorList>
    </citation>
    <scope>IDENTIFICATION</scope>
</reference>
<keyword evidence="2" id="KW-1185">Reference proteome</keyword>
<feature type="compositionally biased region" description="Low complexity" evidence="1">
    <location>
        <begin position="269"/>
        <end position="286"/>
    </location>
</feature>
<feature type="compositionally biased region" description="Low complexity" evidence="1">
    <location>
        <begin position="146"/>
        <end position="155"/>
    </location>
</feature>
<protein>
    <submittedName>
        <fullName evidence="3">Haze protective factor 1-like</fullName>
    </submittedName>
</protein>
<gene>
    <name evidence="3" type="primary">LOC101847260</name>
</gene>